<evidence type="ECO:0000256" key="1">
    <source>
        <dbReference type="ARBA" id="ARBA00022729"/>
    </source>
</evidence>
<feature type="chain" id="PRO_5040339358" description="Yeast cell wall synthesis Kre9/Knh1-like N-terminal domain-containing protein" evidence="3">
    <location>
        <begin position="22"/>
        <end position="197"/>
    </location>
</feature>
<comment type="caution">
    <text evidence="5">The sequence shown here is derived from an EMBL/GenBank/DDBJ whole genome shotgun (WGS) entry which is preliminary data.</text>
</comment>
<reference evidence="5 6" key="1">
    <citation type="submission" date="2021-08" db="EMBL/GenBank/DDBJ databases">
        <title>Draft Genome Sequence of Phanerochaete sordida strain YK-624.</title>
        <authorList>
            <person name="Mori T."/>
            <person name="Dohra H."/>
            <person name="Suzuki T."/>
            <person name="Kawagishi H."/>
            <person name="Hirai H."/>
        </authorList>
    </citation>
    <scope>NUCLEOTIDE SEQUENCE [LARGE SCALE GENOMIC DNA]</scope>
    <source>
        <strain evidence="5 6">YK-624</strain>
    </source>
</reference>
<dbReference type="Proteomes" id="UP000703269">
    <property type="component" value="Unassembled WGS sequence"/>
</dbReference>
<feature type="domain" description="Yeast cell wall synthesis Kre9/Knh1-like N-terminal" evidence="4">
    <location>
        <begin position="37"/>
        <end position="122"/>
    </location>
</feature>
<proteinExistence type="predicted"/>
<keyword evidence="1 3" id="KW-0732">Signal</keyword>
<dbReference type="Pfam" id="PF10342">
    <property type="entry name" value="Kre9_KNH"/>
    <property type="match status" value="1"/>
</dbReference>
<evidence type="ECO:0000256" key="2">
    <source>
        <dbReference type="SAM" id="MobiDB-lite"/>
    </source>
</evidence>
<dbReference type="OrthoDB" id="2576580at2759"/>
<sequence>MFSSRLAVSATLAALASTAAADLTILAPGGPNLWWVANSINTIAWTCHENTEFLNFTVLVGNTNQAVLVQPQPIIAIENNFDCSKSITTQQEIFAAGDGYFIQLANPLNNTQVYAQSQNFEIKPLGSAYPATSATPTESASSTGSSTGSGSGSPTASGSGSGAAAQTSQPSSGSSSSTASLVSVFAAAAGALGLLFA</sequence>
<feature type="region of interest" description="Disordered" evidence="2">
    <location>
        <begin position="131"/>
        <end position="176"/>
    </location>
</feature>
<evidence type="ECO:0000313" key="6">
    <source>
        <dbReference type="Proteomes" id="UP000703269"/>
    </source>
</evidence>
<evidence type="ECO:0000259" key="4">
    <source>
        <dbReference type="Pfam" id="PF10342"/>
    </source>
</evidence>
<feature type="signal peptide" evidence="3">
    <location>
        <begin position="1"/>
        <end position="21"/>
    </location>
</feature>
<evidence type="ECO:0000313" key="5">
    <source>
        <dbReference type="EMBL" id="GJE86621.1"/>
    </source>
</evidence>
<organism evidence="5 6">
    <name type="scientific">Phanerochaete sordida</name>
    <dbReference type="NCBI Taxonomy" id="48140"/>
    <lineage>
        <taxon>Eukaryota</taxon>
        <taxon>Fungi</taxon>
        <taxon>Dikarya</taxon>
        <taxon>Basidiomycota</taxon>
        <taxon>Agaricomycotina</taxon>
        <taxon>Agaricomycetes</taxon>
        <taxon>Polyporales</taxon>
        <taxon>Phanerochaetaceae</taxon>
        <taxon>Phanerochaete</taxon>
    </lineage>
</organism>
<accession>A0A9P3L8Y0</accession>
<keyword evidence="6" id="KW-1185">Reference proteome</keyword>
<gene>
    <name evidence="5" type="ORF">PsYK624_027010</name>
</gene>
<dbReference type="AlphaFoldDB" id="A0A9P3L8Y0"/>
<evidence type="ECO:0000256" key="3">
    <source>
        <dbReference type="SAM" id="SignalP"/>
    </source>
</evidence>
<name>A0A9P3L8Y0_9APHY</name>
<protein>
    <recommendedName>
        <fullName evidence="4">Yeast cell wall synthesis Kre9/Knh1-like N-terminal domain-containing protein</fullName>
    </recommendedName>
</protein>
<dbReference type="InterPro" id="IPR018466">
    <property type="entry name" value="Kre9/Knh1-like_N"/>
</dbReference>
<dbReference type="EMBL" id="BPQB01000004">
    <property type="protein sequence ID" value="GJE86621.1"/>
    <property type="molecule type" value="Genomic_DNA"/>
</dbReference>